<keyword evidence="1" id="KW-0175">Coiled coil</keyword>
<dbReference type="EMBL" id="CAMXCT020000220">
    <property type="protein sequence ID" value="CAL1129076.1"/>
    <property type="molecule type" value="Genomic_DNA"/>
</dbReference>
<dbReference type="InterPro" id="IPR009057">
    <property type="entry name" value="Homeodomain-like_sf"/>
</dbReference>
<feature type="domain" description="Myb-like" evidence="3">
    <location>
        <begin position="1"/>
        <end position="62"/>
    </location>
</feature>
<gene>
    <name evidence="4" type="ORF">C1SCF055_LOCUS3990</name>
</gene>
<name>A0A9P1BPN8_9DINO</name>
<sequence>MASSSNAWTEEEQQLLEEGLVDWSRPCGLMKFAMICDIKEKWKAIAGHVGTRDVRACADRFKVCRQRALEQQRALEEQEEEEESDWRQNDWNEWNEWKKDDWWNGWWSGWHDRSWKEETQTPLEEADRRKWEIQEEIEANRRKLEQKEEQKRQHETKREDKLRAEREQKEKERQEQQKAREQKIIEAQEREKQQRLEEEKRQRELQRKMEEEDAKAGFYGMRHLNLSGKPGMKGKGKAWGKGPSKGELQKQRREEEMERRAREVLANIGAKKTEESPESPEVENVEASNDNEPQTATSAPDVPSKAKGAKGTKGKGGDTGDAGDRENADLKGGKSKGGKGSEGRKGKGGKGKGKERRTPGWWTKIDGDCPISLVPIAELPVPPFGLKAEGTGSDAVRREATAVFQHLFRFTHSQNMDSRGRAINFNDGGLTVIDDDDIRVTAAQHAVASTAQALAERDEVPVDTGPVPSPSMVRGPSGAWAKASRPQPVEEFPALPGKGWLQSQGKGSFQGSIQGQGDTCPWPRSTKDLGQAELTR</sequence>
<dbReference type="OrthoDB" id="447907at2759"/>
<accession>A0A9P1BPN8</accession>
<dbReference type="AlphaFoldDB" id="A0A9P1BPN8"/>
<feature type="coiled-coil region" evidence="1">
    <location>
        <begin position="61"/>
        <end position="89"/>
    </location>
</feature>
<feature type="non-terminal residue" evidence="4">
    <location>
        <position position="1"/>
    </location>
</feature>
<organism evidence="4">
    <name type="scientific">Cladocopium goreaui</name>
    <dbReference type="NCBI Taxonomy" id="2562237"/>
    <lineage>
        <taxon>Eukaryota</taxon>
        <taxon>Sar</taxon>
        <taxon>Alveolata</taxon>
        <taxon>Dinophyceae</taxon>
        <taxon>Suessiales</taxon>
        <taxon>Symbiodiniaceae</taxon>
        <taxon>Cladocopium</taxon>
    </lineage>
</organism>
<protein>
    <submittedName>
        <fullName evidence="5">Myb-like domain-containing protein</fullName>
    </submittedName>
</protein>
<dbReference type="PROSITE" id="PS50090">
    <property type="entry name" value="MYB_LIKE"/>
    <property type="match status" value="1"/>
</dbReference>
<feature type="compositionally biased region" description="Polar residues" evidence="2">
    <location>
        <begin position="287"/>
        <end position="298"/>
    </location>
</feature>
<proteinExistence type="predicted"/>
<comment type="caution">
    <text evidence="4">The sequence shown here is derived from an EMBL/GenBank/DDBJ whole genome shotgun (WGS) entry which is preliminary data.</text>
</comment>
<dbReference type="Proteomes" id="UP001152797">
    <property type="component" value="Unassembled WGS sequence"/>
</dbReference>
<evidence type="ECO:0000313" key="4">
    <source>
        <dbReference type="EMBL" id="CAI3975701.1"/>
    </source>
</evidence>
<feature type="region of interest" description="Disordered" evidence="2">
    <location>
        <begin position="455"/>
        <end position="536"/>
    </location>
</feature>
<feature type="compositionally biased region" description="Basic and acidic residues" evidence="2">
    <location>
        <begin position="247"/>
        <end position="263"/>
    </location>
</feature>
<dbReference type="InterPro" id="IPR001005">
    <property type="entry name" value="SANT/Myb"/>
</dbReference>
<dbReference type="EMBL" id="CAMXCT010000220">
    <property type="protein sequence ID" value="CAI3975701.1"/>
    <property type="molecule type" value="Genomic_DNA"/>
</dbReference>
<evidence type="ECO:0000259" key="3">
    <source>
        <dbReference type="PROSITE" id="PS50090"/>
    </source>
</evidence>
<keyword evidence="6" id="KW-1185">Reference proteome</keyword>
<feature type="compositionally biased region" description="Polar residues" evidence="2">
    <location>
        <begin position="501"/>
        <end position="517"/>
    </location>
</feature>
<feature type="compositionally biased region" description="Basic and acidic residues" evidence="2">
    <location>
        <begin position="315"/>
        <end position="332"/>
    </location>
</feature>
<dbReference type="SUPFAM" id="SSF46689">
    <property type="entry name" value="Homeodomain-like"/>
    <property type="match status" value="1"/>
</dbReference>
<feature type="compositionally biased region" description="Basic and acidic residues" evidence="2">
    <location>
        <begin position="142"/>
        <end position="210"/>
    </location>
</feature>
<evidence type="ECO:0000313" key="6">
    <source>
        <dbReference type="Proteomes" id="UP001152797"/>
    </source>
</evidence>
<evidence type="ECO:0000256" key="2">
    <source>
        <dbReference type="SAM" id="MobiDB-lite"/>
    </source>
</evidence>
<reference evidence="5 6" key="2">
    <citation type="submission" date="2024-05" db="EMBL/GenBank/DDBJ databases">
        <authorList>
            <person name="Chen Y."/>
            <person name="Shah S."/>
            <person name="Dougan E. K."/>
            <person name="Thang M."/>
            <person name="Chan C."/>
        </authorList>
    </citation>
    <scope>NUCLEOTIDE SEQUENCE [LARGE SCALE GENOMIC DNA]</scope>
</reference>
<dbReference type="EMBL" id="CAMXCT030000220">
    <property type="protein sequence ID" value="CAL4763013.1"/>
    <property type="molecule type" value="Genomic_DNA"/>
</dbReference>
<feature type="region of interest" description="Disordered" evidence="2">
    <location>
        <begin position="142"/>
        <end position="363"/>
    </location>
</feature>
<feature type="compositionally biased region" description="Basic residues" evidence="2">
    <location>
        <begin position="346"/>
        <end position="355"/>
    </location>
</feature>
<evidence type="ECO:0000256" key="1">
    <source>
        <dbReference type="SAM" id="Coils"/>
    </source>
</evidence>
<evidence type="ECO:0000313" key="5">
    <source>
        <dbReference type="EMBL" id="CAL4763013.1"/>
    </source>
</evidence>
<reference evidence="4" key="1">
    <citation type="submission" date="2022-10" db="EMBL/GenBank/DDBJ databases">
        <authorList>
            <person name="Chen Y."/>
            <person name="Dougan E. K."/>
            <person name="Chan C."/>
            <person name="Rhodes N."/>
            <person name="Thang M."/>
        </authorList>
    </citation>
    <scope>NUCLEOTIDE SEQUENCE</scope>
</reference>